<sequence length="568" mass="62284">MLAAVSNEGTDVERIQDDVVVVGGGIAGIVASIELLAAGRRVTLLDRDTRENLGGLAKESFGGIFAVGSAEQRRAGIRDTPAQAWQDWRSFAEFREDDAWPQRWAEAFVHDCHDEVYRWLKARGIRFLPLPGWVERGLARPGNSAPRFHVIWGTGRHLMERLVAELLDHPRRAALTLRFGHRVEGLIKEGGRITGCHGRREVGGSSDGGSGGDGAAFEARGDALIVASGGINGDLERVRRHWHADWGHAPATLLNGTHRFADGRLHDAVAAAGGCVTHLDRMWNYAAGVHHWRPRMPQHGLSLVPPRSALWLDWRGERFQPPLVSGFDTRELVTRICAAQPPQNPQRPYSWQLLNRRIALKELAISGAEFNHAIRERRIFAFMRELAFGNRRLVDELIRECPDVVVADTLPALVAGMNALQGDDAVSLDAVSDAVRRYDAEAGRGEPRQAGDYADEQLRRIAESRRYRAERQRTCRCQKIVDDGALPLIAIREFIVSRKTLGGIQTDLDCRVLDAAGRPIAGLYAVGEAAGFGGGGMHGLRALEGSFLGGCIYSGRRVARALAEGAGT</sequence>
<dbReference type="SUPFAM" id="SSF51905">
    <property type="entry name" value="FAD/NAD(P)-binding domain"/>
    <property type="match status" value="1"/>
</dbReference>
<name>A0A7Z7MV17_9PROT</name>
<dbReference type="PIRSF" id="PIRSF036654">
    <property type="entry name" value="UCP036654"/>
    <property type="match status" value="1"/>
</dbReference>
<protein>
    <submittedName>
        <fullName evidence="5">Enzyme</fullName>
        <ecNumber evidence="5">1.3.99.-</ecNumber>
    </submittedName>
</protein>
<keyword evidence="3 5" id="KW-0560">Oxidoreductase</keyword>
<gene>
    <name evidence="5" type="ORF">SDENCHOL_11287</name>
</gene>
<dbReference type="InterPro" id="IPR003953">
    <property type="entry name" value="FAD-dep_OxRdtase_2_FAD-bd"/>
</dbReference>
<evidence type="ECO:0000313" key="6">
    <source>
        <dbReference type="Proteomes" id="UP000242886"/>
    </source>
</evidence>
<dbReference type="InterPro" id="IPR027477">
    <property type="entry name" value="Succ_DH/fumarate_Rdtase_cat_sf"/>
</dbReference>
<dbReference type="PANTHER" id="PTHR43260">
    <property type="entry name" value="3-KETOSTEROID-DELTA-1-DEHYDROGENASE"/>
    <property type="match status" value="1"/>
</dbReference>
<organism evidence="5 6">
    <name type="scientific">Sterolibacterium denitrificans</name>
    <dbReference type="NCBI Taxonomy" id="157592"/>
    <lineage>
        <taxon>Bacteria</taxon>
        <taxon>Pseudomonadati</taxon>
        <taxon>Pseudomonadota</taxon>
        <taxon>Betaproteobacteria</taxon>
        <taxon>Nitrosomonadales</taxon>
        <taxon>Sterolibacteriaceae</taxon>
        <taxon>Sterolibacterium</taxon>
    </lineage>
</organism>
<dbReference type="GO" id="GO:0016627">
    <property type="term" value="F:oxidoreductase activity, acting on the CH-CH group of donors"/>
    <property type="evidence" value="ECO:0007669"/>
    <property type="project" value="InterPro"/>
</dbReference>
<accession>A0A7Z7MV17</accession>
<feature type="domain" description="FAD-dependent oxidoreductase 2 FAD-binding" evidence="4">
    <location>
        <begin position="18"/>
        <end position="548"/>
    </location>
</feature>
<dbReference type="InterPro" id="IPR036188">
    <property type="entry name" value="FAD/NAD-bd_sf"/>
</dbReference>
<evidence type="ECO:0000259" key="4">
    <source>
        <dbReference type="Pfam" id="PF00890"/>
    </source>
</evidence>
<dbReference type="AlphaFoldDB" id="A0A7Z7MV17"/>
<dbReference type="Gene3D" id="3.50.50.60">
    <property type="entry name" value="FAD/NAD(P)-binding domain"/>
    <property type="match status" value="1"/>
</dbReference>
<comment type="cofactor">
    <cofactor evidence="1">
        <name>FAD</name>
        <dbReference type="ChEBI" id="CHEBI:57692"/>
    </cofactor>
</comment>
<dbReference type="EC" id="1.3.99.-" evidence="5"/>
<dbReference type="NCBIfam" id="NF009472">
    <property type="entry name" value="PRK12834.1"/>
    <property type="match status" value="1"/>
</dbReference>
<dbReference type="Pfam" id="PF00890">
    <property type="entry name" value="FAD_binding_2"/>
    <property type="match status" value="1"/>
</dbReference>
<dbReference type="PANTHER" id="PTHR43260:SF1">
    <property type="entry name" value="KSDD-LIKE STEROID DEHYDROGENASE RV0785"/>
    <property type="match status" value="1"/>
</dbReference>
<dbReference type="EMBL" id="LT837803">
    <property type="protein sequence ID" value="SMB25553.1"/>
    <property type="molecule type" value="Genomic_DNA"/>
</dbReference>
<dbReference type="InterPro" id="IPR014614">
    <property type="entry name" value="KsdD_DH"/>
</dbReference>
<keyword evidence="6" id="KW-1185">Reference proteome</keyword>
<dbReference type="Gene3D" id="3.90.700.10">
    <property type="entry name" value="Succinate dehydrogenase/fumarate reductase flavoprotein, catalytic domain"/>
    <property type="match status" value="1"/>
</dbReference>
<dbReference type="Proteomes" id="UP000242886">
    <property type="component" value="Chromosome SDENCHOL"/>
</dbReference>
<evidence type="ECO:0000256" key="2">
    <source>
        <dbReference type="ARBA" id="ARBA00022630"/>
    </source>
</evidence>
<evidence type="ECO:0000256" key="3">
    <source>
        <dbReference type="ARBA" id="ARBA00023002"/>
    </source>
</evidence>
<evidence type="ECO:0000256" key="1">
    <source>
        <dbReference type="ARBA" id="ARBA00001974"/>
    </source>
</evidence>
<reference evidence="5" key="1">
    <citation type="submission" date="2017-03" db="EMBL/GenBank/DDBJ databases">
        <authorList>
            <consortium name="AG Boll"/>
        </authorList>
    </citation>
    <scope>NUCLEOTIDE SEQUENCE [LARGE SCALE GENOMIC DNA]</scope>
    <source>
        <strain evidence="5">Chol</strain>
    </source>
</reference>
<proteinExistence type="predicted"/>
<keyword evidence="2" id="KW-0285">Flavoprotein</keyword>
<evidence type="ECO:0000313" key="5">
    <source>
        <dbReference type="EMBL" id="SMB25553.1"/>
    </source>
</evidence>